<dbReference type="FunFam" id="1.10.472.80:FF:000011">
    <property type="entry name" value="TBC1 domain family member 30"/>
    <property type="match status" value="1"/>
</dbReference>
<feature type="region of interest" description="Disordered" evidence="1">
    <location>
        <begin position="499"/>
        <end position="548"/>
    </location>
</feature>
<dbReference type="PANTHER" id="PTHR13399:SF2">
    <property type="entry name" value="TRANSLOCON-ASSOCIATED PROTEIN SUBUNIT GAMMA"/>
    <property type="match status" value="1"/>
</dbReference>
<evidence type="ECO:0000313" key="3">
    <source>
        <dbReference type="EMBL" id="KAJ6640209.1"/>
    </source>
</evidence>
<comment type="caution">
    <text evidence="3">The sequence shown here is derived from an EMBL/GenBank/DDBJ whole genome shotgun (WGS) entry which is preliminary data.</text>
</comment>
<keyword evidence="4" id="KW-1185">Reference proteome</keyword>
<name>A0A9Q0MZV4_9DIPT</name>
<evidence type="ECO:0000256" key="1">
    <source>
        <dbReference type="SAM" id="MobiDB-lite"/>
    </source>
</evidence>
<accession>A0A9Q0MZV4</accession>
<dbReference type="Gene3D" id="1.10.472.80">
    <property type="entry name" value="Ypt/Rab-GAP domain of gyp1p, domain 3"/>
    <property type="match status" value="1"/>
</dbReference>
<dbReference type="SUPFAM" id="SSF47923">
    <property type="entry name" value="Ypt/Rab-GAP domain of gyp1p"/>
    <property type="match status" value="2"/>
</dbReference>
<dbReference type="Proteomes" id="UP001151699">
    <property type="component" value="Chromosome X"/>
</dbReference>
<feature type="compositionally biased region" description="Low complexity" evidence="1">
    <location>
        <begin position="533"/>
        <end position="548"/>
    </location>
</feature>
<feature type="region of interest" description="Disordered" evidence="1">
    <location>
        <begin position="825"/>
        <end position="852"/>
    </location>
</feature>
<feature type="compositionally biased region" description="Basic and acidic residues" evidence="1">
    <location>
        <begin position="1299"/>
        <end position="1309"/>
    </location>
</feature>
<dbReference type="InterPro" id="IPR035969">
    <property type="entry name" value="Rab-GAP_TBC_sf"/>
</dbReference>
<dbReference type="OrthoDB" id="289721at2759"/>
<gene>
    <name evidence="3" type="primary">tbc1d30</name>
    <name evidence="3" type="ORF">Bhyg_12959</name>
</gene>
<feature type="compositionally biased region" description="Polar residues" evidence="1">
    <location>
        <begin position="1335"/>
        <end position="1347"/>
    </location>
</feature>
<dbReference type="Gene3D" id="1.10.8.270">
    <property type="entry name" value="putative rabgap domain of human tbc1 domain family member 14 like domains"/>
    <property type="match status" value="1"/>
</dbReference>
<feature type="domain" description="Rab-GAP TBC" evidence="2">
    <location>
        <begin position="52"/>
        <end position="252"/>
    </location>
</feature>
<protein>
    <submittedName>
        <fullName evidence="3">TBC1 domain family member 30</fullName>
    </submittedName>
</protein>
<feature type="compositionally biased region" description="Low complexity" evidence="1">
    <location>
        <begin position="503"/>
        <end position="525"/>
    </location>
</feature>
<feature type="compositionally biased region" description="Basic and acidic residues" evidence="1">
    <location>
        <begin position="836"/>
        <end position="852"/>
    </location>
</feature>
<dbReference type="GO" id="GO:0005783">
    <property type="term" value="C:endoplasmic reticulum"/>
    <property type="evidence" value="ECO:0007669"/>
    <property type="project" value="TreeGrafter"/>
</dbReference>
<dbReference type="InterPro" id="IPR032738">
    <property type="entry name" value="Tbc1d30_C"/>
</dbReference>
<proteinExistence type="predicted"/>
<feature type="region of interest" description="Disordered" evidence="1">
    <location>
        <begin position="1196"/>
        <end position="1237"/>
    </location>
</feature>
<dbReference type="PANTHER" id="PTHR13399">
    <property type="entry name" value="TRANSLOCON-ASSOCIATED PROTEIN TRAP , GAMMA SUBUNIT"/>
    <property type="match status" value="1"/>
</dbReference>
<dbReference type="Pfam" id="PF00566">
    <property type="entry name" value="RabGAP-TBC"/>
    <property type="match status" value="1"/>
</dbReference>
<dbReference type="InterPro" id="IPR000195">
    <property type="entry name" value="Rab-GAP-TBC_dom"/>
</dbReference>
<feature type="region of interest" description="Disordered" evidence="1">
    <location>
        <begin position="1299"/>
        <end position="1347"/>
    </location>
</feature>
<sequence length="1406" mass="157775">MKFGVSHHFQQHNFVSVKYDVIKKGMSTSNTTTSDFNEWLRAMKMVARLPGGMPPEFRRKLWLALADQHFQLKEIDWEKGQQKCMCDQSLDDNEELGIQIVKDLHRTGSSLFSGPAGSLNQAKLKRVLIGYARWNPEGFNMLGALILQVMDKEDVESLKVMIFLIEGCLPPGYFNGSLGGLQADMAVFRDLLSARLPKLAKHLQKLQGPMGEGSFEPPLTNVFTMQWFLTLFCTCLPINCVLRVWDLVLIEGSDILLRTALAIWGLLEERILATKTADDFYCKMGMLSGELLNGHLFDSNGLIQKVVDLGPIPELQKLRDKHLYNITPWRDKRGLKIFLSDDDGDSDDDSSKLAVTTAWGIRLGRRGSIGLPTTSKQQSDGKDRIALDISLLKKQYDKLRERQRQAHIILTNTAKQTVNPSSSGAISVNQYLMGRNAIVSNKGKRLGPLQGSIPPARKPAITKVAKITPKQTYKEETEVSYSDKKKVKKNVAIDNLDYENYSPKKSSSATSIKSSISDTSLSTPTKSRKRSESSSYSEDSDVNSSTSTSLCDDENFDFNLSSVEASPLKLVHGAEDSHETQPNIDECIRSLNLYETDEGLENGCEEIITIYDPAALPTEFEICADETFESNEQPDAGNEFLDATTVNKKNYDDELYGAGCSTIYDSSGHTKKKYSKKYEEELFGRCLSPDSILQHSPQSDKNDATTINSICEEKPDDLSDQRMTHAAGKLKPDRLIDNPVRITSTSQLSPIVDISKYLGNFTISPLRTPSSFLEYTSEDTIRQPVESDVQNIFQKYLVSDEGVTNEYFEIVNAPERPTRLDLTQSLSDSTTSPYPKVDEIEDKNSSTKIETDPPLHCTALTVMENTSASTKSPSIHIKEFPDRQSFIREKSYSLDECTKGKEEFRPTSCPESRCEKNNTDRISKIIEENSQILHRILQKKLSGEKCEAMDVSCTSEDLAIPEDENNSEAFMEDELTSVLYKAKENESLEASTNPVGYVVEDGSDDLNGEECLDRFDADSDKINAIVPIEPTSVNDNKDVIANYVQKPLDEVIIKNVDAEHAMEGDEKSGLDITSDSDSDILKYGLQVPILEPKNLNLGQLEPKNLTLGQNFSHNFAIDIKEVKESSETDAAATKDISETLSSIKNTIQNIDSLCQDEKRSKSPYDRNKTKGSYVANYGSTPRGELHAMKGTSYDYTKTDYMPSRYSRDRSRDISPRRRLQEDDKKEYESRSRRDHSMNLQHKLNYNLTDISSESKTKDYSTYIPNLTFTLSNYSPVTSNKFEIRHTTVTSTFYDRFMSQKKERSTKLDKSPSTPVITKEYLESLRPPSKDRNSKSAENSPSRSGITTDDTLLLNAYSSPFGSTSIRSCDNIPANLTKSSDLRSNFHFPSKPKKPSELGIKLGMYKH</sequence>
<dbReference type="PROSITE" id="PS50086">
    <property type="entry name" value="TBC_RABGAP"/>
    <property type="match status" value="1"/>
</dbReference>
<organism evidence="3 4">
    <name type="scientific">Pseudolycoriella hygida</name>
    <dbReference type="NCBI Taxonomy" id="35572"/>
    <lineage>
        <taxon>Eukaryota</taxon>
        <taxon>Metazoa</taxon>
        <taxon>Ecdysozoa</taxon>
        <taxon>Arthropoda</taxon>
        <taxon>Hexapoda</taxon>
        <taxon>Insecta</taxon>
        <taxon>Pterygota</taxon>
        <taxon>Neoptera</taxon>
        <taxon>Endopterygota</taxon>
        <taxon>Diptera</taxon>
        <taxon>Nematocera</taxon>
        <taxon>Sciaroidea</taxon>
        <taxon>Sciaridae</taxon>
        <taxon>Pseudolycoriella</taxon>
    </lineage>
</organism>
<dbReference type="Pfam" id="PF15733">
    <property type="entry name" value="DUF4682"/>
    <property type="match status" value="1"/>
</dbReference>
<feature type="compositionally biased region" description="Basic and acidic residues" evidence="1">
    <location>
        <begin position="1205"/>
        <end position="1236"/>
    </location>
</feature>
<dbReference type="EMBL" id="WJQU01000003">
    <property type="protein sequence ID" value="KAJ6640209.1"/>
    <property type="molecule type" value="Genomic_DNA"/>
</dbReference>
<feature type="compositionally biased region" description="Basic and acidic residues" evidence="1">
    <location>
        <begin position="1319"/>
        <end position="1334"/>
    </location>
</feature>
<reference evidence="3" key="1">
    <citation type="submission" date="2022-07" db="EMBL/GenBank/DDBJ databases">
        <authorList>
            <person name="Trinca V."/>
            <person name="Uliana J.V.C."/>
            <person name="Torres T.T."/>
            <person name="Ward R.J."/>
            <person name="Monesi N."/>
        </authorList>
    </citation>
    <scope>NUCLEOTIDE SEQUENCE</scope>
    <source>
        <strain evidence="3">HSMRA1968</strain>
        <tissue evidence="3">Whole embryos</tissue>
    </source>
</reference>
<feature type="region of interest" description="Disordered" evidence="1">
    <location>
        <begin position="1382"/>
        <end position="1406"/>
    </location>
</feature>
<dbReference type="SMART" id="SM00164">
    <property type="entry name" value="TBC"/>
    <property type="match status" value="1"/>
</dbReference>
<evidence type="ECO:0000259" key="2">
    <source>
        <dbReference type="PROSITE" id="PS50086"/>
    </source>
</evidence>
<evidence type="ECO:0000313" key="4">
    <source>
        <dbReference type="Proteomes" id="UP001151699"/>
    </source>
</evidence>
<feature type="region of interest" description="Disordered" evidence="1">
    <location>
        <begin position="1157"/>
        <end position="1177"/>
    </location>
</feature>
<feature type="compositionally biased region" description="Basic and acidic residues" evidence="1">
    <location>
        <begin position="1157"/>
        <end position="1168"/>
    </location>
</feature>